<evidence type="ECO:0000313" key="11">
    <source>
        <dbReference type="Proteomes" id="UP001209318"/>
    </source>
</evidence>
<evidence type="ECO:0000313" key="10">
    <source>
        <dbReference type="EMBL" id="MCU9612187.1"/>
    </source>
</evidence>
<dbReference type="NCBIfam" id="NF006071">
    <property type="entry name" value="PRK08215.1"/>
    <property type="match status" value="1"/>
</dbReference>
<dbReference type="EMBL" id="JAOUSF010000001">
    <property type="protein sequence ID" value="MCU9612187.1"/>
    <property type="molecule type" value="Genomic_DNA"/>
</dbReference>
<gene>
    <name evidence="10" type="primary">sigG</name>
    <name evidence="10" type="ORF">OEV98_01260</name>
</gene>
<keyword evidence="2" id="KW-0749">Sporulation</keyword>
<evidence type="ECO:0000256" key="1">
    <source>
        <dbReference type="ARBA" id="ARBA00007788"/>
    </source>
</evidence>
<keyword evidence="6 7" id="KW-0804">Transcription</keyword>
<sequence>MWCIFFPSKEILNFVKHSCEEGKLLMRNKVEICGVDTSKLPVLKNEEMRELFKQMHEGNITAREKLVNGNLRLVLSVIQRFNNRGEYVDDLFQVGCIGLMKSIDNFDLGQNVRFSTYAVPMIIGEIRRYLRDNNPIRVSRSLRDIAYKSLQIRERLIAETSKEPTAEDIAKELGVPQEEIVFALDAIQDPVSLFEPIYNDGGDPIYVMDQISDDKNSDTSWIDEIALKEGIRRLNEREKMILKKRFFQGKTQMEVAEEIGISQAQVSRLEKAAIKQMAKNIQ</sequence>
<dbReference type="Pfam" id="PF04545">
    <property type="entry name" value="Sigma70_r4"/>
    <property type="match status" value="1"/>
</dbReference>
<dbReference type="PRINTS" id="PR00046">
    <property type="entry name" value="SIGMA70FCT"/>
</dbReference>
<keyword evidence="11" id="KW-1185">Reference proteome</keyword>
<dbReference type="CDD" id="cd06171">
    <property type="entry name" value="Sigma70_r4"/>
    <property type="match status" value="1"/>
</dbReference>
<comment type="caution">
    <text evidence="10">The sequence shown here is derived from an EMBL/GenBank/DDBJ whole genome shotgun (WGS) entry which is preliminary data.</text>
</comment>
<proteinExistence type="inferred from homology"/>
<organism evidence="10 11">
    <name type="scientific">Perspicuibacillus lycopersici</name>
    <dbReference type="NCBI Taxonomy" id="1325689"/>
    <lineage>
        <taxon>Bacteria</taxon>
        <taxon>Bacillati</taxon>
        <taxon>Bacillota</taxon>
        <taxon>Bacilli</taxon>
        <taxon>Bacillales</taxon>
        <taxon>Bacillaceae</taxon>
        <taxon>Perspicuibacillus</taxon>
    </lineage>
</organism>
<dbReference type="InterPro" id="IPR050239">
    <property type="entry name" value="Sigma-70_RNA_pol_init_factors"/>
</dbReference>
<dbReference type="NCBIfam" id="TIGR02850">
    <property type="entry name" value="spore_sigG"/>
    <property type="match status" value="1"/>
</dbReference>
<dbReference type="RefSeq" id="WP_263071323.1">
    <property type="nucleotide sequence ID" value="NZ_JAOUSF010000001.1"/>
</dbReference>
<dbReference type="PROSITE" id="PS00716">
    <property type="entry name" value="SIGMA70_2"/>
    <property type="match status" value="1"/>
</dbReference>
<evidence type="ECO:0000256" key="3">
    <source>
        <dbReference type="ARBA" id="ARBA00023015"/>
    </source>
</evidence>
<evidence type="ECO:0000256" key="6">
    <source>
        <dbReference type="ARBA" id="ARBA00023163"/>
    </source>
</evidence>
<dbReference type="SUPFAM" id="SSF88946">
    <property type="entry name" value="Sigma2 domain of RNA polymerase sigma factors"/>
    <property type="match status" value="1"/>
</dbReference>
<dbReference type="InterPro" id="IPR013325">
    <property type="entry name" value="RNA_pol_sigma_r2"/>
</dbReference>
<keyword evidence="3 7" id="KW-0805">Transcription regulation</keyword>
<dbReference type="GO" id="GO:0030435">
    <property type="term" value="P:sporulation resulting in formation of a cellular spore"/>
    <property type="evidence" value="ECO:0007669"/>
    <property type="project" value="UniProtKB-KW"/>
</dbReference>
<feature type="domain" description="RNA polymerase sigma-70" evidence="8">
    <location>
        <begin position="90"/>
        <end position="103"/>
    </location>
</feature>
<dbReference type="InterPro" id="IPR007630">
    <property type="entry name" value="RNA_pol_sigma70_r4"/>
</dbReference>
<dbReference type="NCBIfam" id="TIGR02937">
    <property type="entry name" value="sigma70-ECF"/>
    <property type="match status" value="1"/>
</dbReference>
<dbReference type="InterPro" id="IPR013324">
    <property type="entry name" value="RNA_pol_sigma_r3/r4-like"/>
</dbReference>
<dbReference type="Pfam" id="PF04539">
    <property type="entry name" value="Sigma70_r3"/>
    <property type="match status" value="1"/>
</dbReference>
<dbReference type="InterPro" id="IPR014322">
    <property type="entry name" value="RNA_pol_sigma-B/F/G"/>
</dbReference>
<dbReference type="SUPFAM" id="SSF88659">
    <property type="entry name" value="Sigma3 and sigma4 domains of RNA polymerase sigma factors"/>
    <property type="match status" value="2"/>
</dbReference>
<dbReference type="NCBIfam" id="NF004052">
    <property type="entry name" value="PRK05572.1"/>
    <property type="match status" value="1"/>
</dbReference>
<evidence type="ECO:0000256" key="7">
    <source>
        <dbReference type="RuleBase" id="RU362124"/>
    </source>
</evidence>
<dbReference type="PROSITE" id="PS00715">
    <property type="entry name" value="SIGMA70_1"/>
    <property type="match status" value="1"/>
</dbReference>
<dbReference type="InterPro" id="IPR000943">
    <property type="entry name" value="RNA_pol_sigma70"/>
</dbReference>
<evidence type="ECO:0000259" key="8">
    <source>
        <dbReference type="PROSITE" id="PS00715"/>
    </source>
</evidence>
<keyword evidence="5 7" id="KW-0238">DNA-binding</keyword>
<evidence type="ECO:0000256" key="2">
    <source>
        <dbReference type="ARBA" id="ARBA00022969"/>
    </source>
</evidence>
<dbReference type="InterPro" id="IPR014212">
    <property type="entry name" value="RNA_pol_sigma-G"/>
</dbReference>
<dbReference type="Pfam" id="PF04542">
    <property type="entry name" value="Sigma70_r2"/>
    <property type="match status" value="1"/>
</dbReference>
<reference evidence="10" key="1">
    <citation type="submission" date="2022-10" db="EMBL/GenBank/DDBJ databases">
        <title>Description of Fervidibacillus gen. nov. in the family Fervidibacillaceae fam. nov. with two species, Fervidibacillus albus sp. nov., and Fervidibacillus halotolerans sp. nov., isolated from tidal flat sediments.</title>
        <authorList>
            <person name="Kwon K.K."/>
            <person name="Yang S.-H."/>
        </authorList>
    </citation>
    <scope>NUCLEOTIDE SEQUENCE</scope>
    <source>
        <strain evidence="10">JCM 19140</strain>
    </source>
</reference>
<dbReference type="Gene3D" id="1.20.120.1810">
    <property type="match status" value="1"/>
</dbReference>
<evidence type="ECO:0000256" key="4">
    <source>
        <dbReference type="ARBA" id="ARBA00023082"/>
    </source>
</evidence>
<comment type="similarity">
    <text evidence="1 7">Belongs to the sigma-70 factor family.</text>
</comment>
<dbReference type="PANTHER" id="PTHR30603">
    <property type="entry name" value="RNA POLYMERASE SIGMA FACTOR RPO"/>
    <property type="match status" value="1"/>
</dbReference>
<protein>
    <recommendedName>
        <fullName evidence="7">RNA polymerase sigma factor</fullName>
    </recommendedName>
</protein>
<dbReference type="NCBIfam" id="TIGR02980">
    <property type="entry name" value="SigBFG"/>
    <property type="match status" value="1"/>
</dbReference>
<dbReference type="GO" id="GO:0006352">
    <property type="term" value="P:DNA-templated transcription initiation"/>
    <property type="evidence" value="ECO:0007669"/>
    <property type="project" value="InterPro"/>
</dbReference>
<keyword evidence="4 7" id="KW-0731">Sigma factor</keyword>
<dbReference type="GO" id="GO:0016987">
    <property type="term" value="F:sigma factor activity"/>
    <property type="evidence" value="ECO:0007669"/>
    <property type="project" value="UniProtKB-KW"/>
</dbReference>
<accession>A0AAE3IPR4</accession>
<comment type="function">
    <text evidence="7">Sigma factors are initiation factors that promote the attachment of RNA polymerase to specific initiation sites and are then released.</text>
</comment>
<evidence type="ECO:0000256" key="5">
    <source>
        <dbReference type="ARBA" id="ARBA00023125"/>
    </source>
</evidence>
<feature type="domain" description="RNA polymerase sigma-70" evidence="9">
    <location>
        <begin position="251"/>
        <end position="277"/>
    </location>
</feature>
<evidence type="ECO:0000259" key="9">
    <source>
        <dbReference type="PROSITE" id="PS00716"/>
    </source>
</evidence>
<dbReference type="InterPro" id="IPR014284">
    <property type="entry name" value="RNA_pol_sigma-70_dom"/>
</dbReference>
<dbReference type="FunFam" id="1.20.120.1810:FF:000002">
    <property type="entry name" value="RNA polymerase sigma factor"/>
    <property type="match status" value="1"/>
</dbReference>
<dbReference type="Proteomes" id="UP001209318">
    <property type="component" value="Unassembled WGS sequence"/>
</dbReference>
<dbReference type="Gene3D" id="1.20.140.160">
    <property type="match status" value="1"/>
</dbReference>
<dbReference type="GO" id="GO:0003677">
    <property type="term" value="F:DNA binding"/>
    <property type="evidence" value="ECO:0007669"/>
    <property type="project" value="UniProtKB-KW"/>
</dbReference>
<dbReference type="InterPro" id="IPR007627">
    <property type="entry name" value="RNA_pol_sigma70_r2"/>
</dbReference>
<name>A0AAE3IPR4_9BACI</name>
<dbReference type="PIRSF" id="PIRSF000770">
    <property type="entry name" value="RNA_pol_sigma-SigE/K"/>
    <property type="match status" value="1"/>
</dbReference>
<dbReference type="AlphaFoldDB" id="A0AAE3IPR4"/>
<dbReference type="InterPro" id="IPR007624">
    <property type="entry name" value="RNA_pol_sigma70_r3"/>
</dbReference>
<dbReference type="PANTHER" id="PTHR30603:SF17">
    <property type="entry name" value="RNA POLYMERASE SIGMA-G FACTOR"/>
    <property type="match status" value="1"/>
</dbReference>